<name>A0A8X8Z8L4_SALSN</name>
<organism evidence="1">
    <name type="scientific">Salvia splendens</name>
    <name type="common">Scarlet sage</name>
    <dbReference type="NCBI Taxonomy" id="180675"/>
    <lineage>
        <taxon>Eukaryota</taxon>
        <taxon>Viridiplantae</taxon>
        <taxon>Streptophyta</taxon>
        <taxon>Embryophyta</taxon>
        <taxon>Tracheophyta</taxon>
        <taxon>Spermatophyta</taxon>
        <taxon>Magnoliopsida</taxon>
        <taxon>eudicotyledons</taxon>
        <taxon>Gunneridae</taxon>
        <taxon>Pentapetalae</taxon>
        <taxon>asterids</taxon>
        <taxon>lamiids</taxon>
        <taxon>Lamiales</taxon>
        <taxon>Lamiaceae</taxon>
        <taxon>Nepetoideae</taxon>
        <taxon>Mentheae</taxon>
        <taxon>Salviinae</taxon>
        <taxon>Salvia</taxon>
        <taxon>Salvia subgen. Calosphace</taxon>
        <taxon>core Calosphace</taxon>
    </lineage>
</organism>
<sequence length="111" mass="12741">MLELPKHSRLAIIAPYLDHVAARAAEFERVLLDCRLFTNNASGSFDSRWSLVAFRHPSTFDTLALEPEMKKQLVEDLTTPIATMANFLRYDVYDLELSKVKDNSELRVLEI</sequence>
<dbReference type="AlphaFoldDB" id="A0A8X8Z8L4"/>
<proteinExistence type="predicted"/>
<gene>
    <name evidence="1" type="ORF">SASPL_145676</name>
</gene>
<reference evidence="1" key="2">
    <citation type="submission" date="2020-08" db="EMBL/GenBank/DDBJ databases">
        <title>Plant Genome Project.</title>
        <authorList>
            <person name="Zhang R.-G."/>
        </authorList>
    </citation>
    <scope>NUCLEOTIDE SEQUENCE</scope>
    <source>
        <strain evidence="1">Huo1</strain>
        <tissue evidence="1">Leaf</tissue>
    </source>
</reference>
<reference evidence="1" key="1">
    <citation type="submission" date="2018-01" db="EMBL/GenBank/DDBJ databases">
        <authorList>
            <person name="Mao J.F."/>
        </authorList>
    </citation>
    <scope>NUCLEOTIDE SEQUENCE</scope>
    <source>
        <strain evidence="1">Huo1</strain>
        <tissue evidence="1">Leaf</tissue>
    </source>
</reference>
<dbReference type="Proteomes" id="UP000298416">
    <property type="component" value="Unassembled WGS sequence"/>
</dbReference>
<dbReference type="PANTHER" id="PTHR23070">
    <property type="entry name" value="BCS1 AAA-TYPE ATPASE"/>
    <property type="match status" value="1"/>
</dbReference>
<protein>
    <submittedName>
        <fullName evidence="1">Uncharacterized protein</fullName>
    </submittedName>
</protein>
<evidence type="ECO:0000313" key="2">
    <source>
        <dbReference type="Proteomes" id="UP000298416"/>
    </source>
</evidence>
<accession>A0A8X8Z8L4</accession>
<evidence type="ECO:0000313" key="1">
    <source>
        <dbReference type="EMBL" id="KAG6395084.1"/>
    </source>
</evidence>
<keyword evidence="2" id="KW-1185">Reference proteome</keyword>
<dbReference type="EMBL" id="PNBA02000017">
    <property type="protein sequence ID" value="KAG6395084.1"/>
    <property type="molecule type" value="Genomic_DNA"/>
</dbReference>
<dbReference type="InterPro" id="IPR050747">
    <property type="entry name" value="Mitochondrial_chaperone_BCS1"/>
</dbReference>
<comment type="caution">
    <text evidence="1">The sequence shown here is derived from an EMBL/GenBank/DDBJ whole genome shotgun (WGS) entry which is preliminary data.</text>
</comment>